<name>A0A1M5D1V3_VIBGA</name>
<proteinExistence type="inferred from homology"/>
<dbReference type="SUPFAM" id="SSF55469">
    <property type="entry name" value="FMN-dependent nitroreductase-like"/>
    <property type="match status" value="1"/>
</dbReference>
<evidence type="ECO:0000259" key="3">
    <source>
        <dbReference type="Pfam" id="PF00881"/>
    </source>
</evidence>
<keyword evidence="5" id="KW-1185">Reference proteome</keyword>
<dbReference type="EMBL" id="FQUH01000013">
    <property type="protein sequence ID" value="SHF60870.1"/>
    <property type="molecule type" value="Genomic_DNA"/>
</dbReference>
<sequence>MKEKIKKFLPQILLNRLKYLYVFYLLKKEYNYDFIRYIRYSVTATPLNNYDKLTGRIIAHYHVIEKGLSLPNVKYGFGKAIVFDLITLMRQYSEQGYNLDDINYRSAIGAIESYINFHIISNERQCIKDIENVFKKLNSEKSPYGGVKNITRNELLSIVDNSKYDDFFNSRFSVRDFSSKDIDPKLVTEAVKLAQKAPSVCNRQSARVYSIYDEKLQREIYDIHQGNRGFGHKVNKLLIITSDLAYFSGTHERNQSFIDGGIFLMSLLNALHFKGIASCTLNWSATSEQDRKIRQVINIKDSENIIALIAIGNYKESFYVAQSNRKGLDEIFVDYK</sequence>
<dbReference type="Pfam" id="PF00881">
    <property type="entry name" value="Nitroreductase"/>
    <property type="match status" value="1"/>
</dbReference>
<comment type="similarity">
    <text evidence="1">Belongs to the nitroreductase family.</text>
</comment>
<dbReference type="GO" id="GO:0016491">
    <property type="term" value="F:oxidoreductase activity"/>
    <property type="evidence" value="ECO:0007669"/>
    <property type="project" value="UniProtKB-KW"/>
</dbReference>
<protein>
    <submittedName>
        <fullName evidence="4">Nitroreductase</fullName>
    </submittedName>
</protein>
<keyword evidence="2" id="KW-0560">Oxidoreductase</keyword>
<dbReference type="Gene3D" id="3.40.109.10">
    <property type="entry name" value="NADH Oxidase"/>
    <property type="match status" value="1"/>
</dbReference>
<evidence type="ECO:0000313" key="4">
    <source>
        <dbReference type="EMBL" id="SHF60870.1"/>
    </source>
</evidence>
<reference evidence="5" key="1">
    <citation type="submission" date="2016-11" db="EMBL/GenBank/DDBJ databases">
        <authorList>
            <person name="Varghese N."/>
            <person name="Submissions S."/>
        </authorList>
    </citation>
    <scope>NUCLEOTIDE SEQUENCE [LARGE SCALE GENOMIC DNA]</scope>
    <source>
        <strain evidence="5">DSM 21264</strain>
    </source>
</reference>
<dbReference type="AlphaFoldDB" id="A0A1M5D1V3"/>
<accession>A0A1M5D1V3</accession>
<dbReference type="RefSeq" id="WP_072960420.1">
    <property type="nucleotide sequence ID" value="NZ_FQUH01000013.1"/>
</dbReference>
<gene>
    <name evidence="4" type="ORF">SAMN02745781_02730</name>
</gene>
<dbReference type="PANTHER" id="PTHR43673:SF10">
    <property type="entry name" value="NADH DEHYDROGENASE_NAD(P)H NITROREDUCTASE XCC3605-RELATED"/>
    <property type="match status" value="1"/>
</dbReference>
<dbReference type="Proteomes" id="UP000184159">
    <property type="component" value="Unassembled WGS sequence"/>
</dbReference>
<feature type="domain" description="Nitroreductase" evidence="3">
    <location>
        <begin position="170"/>
        <end position="222"/>
    </location>
</feature>
<organism evidence="4 5">
    <name type="scientific">Vibrio gazogenes DSM 21264 = NBRC 103151</name>
    <dbReference type="NCBI Taxonomy" id="1123492"/>
    <lineage>
        <taxon>Bacteria</taxon>
        <taxon>Pseudomonadati</taxon>
        <taxon>Pseudomonadota</taxon>
        <taxon>Gammaproteobacteria</taxon>
        <taxon>Vibrionales</taxon>
        <taxon>Vibrionaceae</taxon>
        <taxon>Vibrio</taxon>
    </lineage>
</organism>
<dbReference type="InterPro" id="IPR029479">
    <property type="entry name" value="Nitroreductase"/>
</dbReference>
<evidence type="ECO:0000313" key="5">
    <source>
        <dbReference type="Proteomes" id="UP000184159"/>
    </source>
</evidence>
<dbReference type="PANTHER" id="PTHR43673">
    <property type="entry name" value="NAD(P)H NITROREDUCTASE YDGI-RELATED"/>
    <property type="match status" value="1"/>
</dbReference>
<evidence type="ECO:0000256" key="2">
    <source>
        <dbReference type="ARBA" id="ARBA00023002"/>
    </source>
</evidence>
<dbReference type="InterPro" id="IPR000415">
    <property type="entry name" value="Nitroreductase-like"/>
</dbReference>
<evidence type="ECO:0000256" key="1">
    <source>
        <dbReference type="ARBA" id="ARBA00007118"/>
    </source>
</evidence>